<dbReference type="PANTHER" id="PTHR33705">
    <property type="entry name" value="PHOSPHOCARRIER PROTEIN HPR"/>
    <property type="match status" value="1"/>
</dbReference>
<reference evidence="6 7" key="1">
    <citation type="submission" date="2011-10" db="EMBL/GenBank/DDBJ databases">
        <title>Genome sequence of Gluconobacter morbifer G707, isolated from Drosophila gut.</title>
        <authorList>
            <person name="Lee W.-J."/>
            <person name="Kim E.-K."/>
        </authorList>
    </citation>
    <scope>NUCLEOTIDE SEQUENCE [LARGE SCALE GENOMIC DNA]</scope>
    <source>
        <strain evidence="6 7">G707</strain>
    </source>
</reference>
<dbReference type="STRING" id="1088869.GMO_16820"/>
<dbReference type="Proteomes" id="UP000004949">
    <property type="component" value="Unassembled WGS sequence"/>
</dbReference>
<evidence type="ECO:0000256" key="2">
    <source>
        <dbReference type="ARBA" id="ARBA00010736"/>
    </source>
</evidence>
<dbReference type="InterPro" id="IPR000032">
    <property type="entry name" value="HPr-like"/>
</dbReference>
<dbReference type="AlphaFoldDB" id="G6XJV3"/>
<dbReference type="EMBL" id="AGQV01000005">
    <property type="protein sequence ID" value="EHH67915.1"/>
    <property type="molecule type" value="Genomic_DNA"/>
</dbReference>
<evidence type="ECO:0000259" key="5">
    <source>
        <dbReference type="PROSITE" id="PS51350"/>
    </source>
</evidence>
<comment type="caution">
    <text evidence="6">The sequence shown here is derived from an EMBL/GenBank/DDBJ whole genome shotgun (WGS) entry which is preliminary data.</text>
</comment>
<proteinExistence type="inferred from homology"/>
<dbReference type="eggNOG" id="COG1925">
    <property type="taxonomic scope" value="Bacteria"/>
</dbReference>
<dbReference type="InterPro" id="IPR001020">
    <property type="entry name" value="PTS_HPr_His_P_site"/>
</dbReference>
<dbReference type="PANTHER" id="PTHR33705:SF2">
    <property type="entry name" value="PHOSPHOCARRIER PROTEIN NPR"/>
    <property type="match status" value="1"/>
</dbReference>
<dbReference type="InterPro" id="IPR050399">
    <property type="entry name" value="HPr"/>
</dbReference>
<sequence length="94" mass="9817">MSDTTLSPRTVSIVNHLGLHARPAAKIVTTIERFDAETTVERGGNVVSALSIMGLMMLGAGEGETVTLRSHGPQAAEALDALEALIADGFGERD</sequence>
<dbReference type="Pfam" id="PF00381">
    <property type="entry name" value="PTS-HPr"/>
    <property type="match status" value="1"/>
</dbReference>
<protein>
    <submittedName>
        <fullName evidence="6">Phosphocarrier protein HPr</fullName>
    </submittedName>
</protein>
<dbReference type="OrthoDB" id="9798965at2"/>
<keyword evidence="3" id="KW-0963">Cytoplasm</keyword>
<dbReference type="PROSITE" id="PS51350">
    <property type="entry name" value="PTS_HPR_DOM"/>
    <property type="match status" value="1"/>
</dbReference>
<organism evidence="6 7">
    <name type="scientific">Gluconobacter morbifer G707</name>
    <dbReference type="NCBI Taxonomy" id="1088869"/>
    <lineage>
        <taxon>Bacteria</taxon>
        <taxon>Pseudomonadati</taxon>
        <taxon>Pseudomonadota</taxon>
        <taxon>Alphaproteobacteria</taxon>
        <taxon>Acetobacterales</taxon>
        <taxon>Acetobacteraceae</taxon>
        <taxon>Gluconobacter</taxon>
    </lineage>
</organism>
<evidence type="ECO:0000256" key="1">
    <source>
        <dbReference type="ARBA" id="ARBA00004496"/>
    </source>
</evidence>
<dbReference type="CDD" id="cd00367">
    <property type="entry name" value="PTS-HPr_like"/>
    <property type="match status" value="1"/>
</dbReference>
<dbReference type="GO" id="GO:0005737">
    <property type="term" value="C:cytoplasm"/>
    <property type="evidence" value="ECO:0007669"/>
    <property type="project" value="UniProtKB-SubCell"/>
</dbReference>
<dbReference type="SUPFAM" id="SSF55594">
    <property type="entry name" value="HPr-like"/>
    <property type="match status" value="1"/>
</dbReference>
<dbReference type="NCBIfam" id="TIGR01003">
    <property type="entry name" value="PTS_HPr_family"/>
    <property type="match status" value="1"/>
</dbReference>
<comment type="similarity">
    <text evidence="2">Belongs to the HPr family.</text>
</comment>
<dbReference type="Gene3D" id="3.30.1340.10">
    <property type="entry name" value="HPr-like"/>
    <property type="match status" value="1"/>
</dbReference>
<accession>G6XJV3</accession>
<evidence type="ECO:0000313" key="6">
    <source>
        <dbReference type="EMBL" id="EHH67915.1"/>
    </source>
</evidence>
<name>G6XJV3_9PROT</name>
<dbReference type="GO" id="GO:0009401">
    <property type="term" value="P:phosphoenolpyruvate-dependent sugar phosphotransferase system"/>
    <property type="evidence" value="ECO:0007669"/>
    <property type="project" value="UniProtKB-KW"/>
</dbReference>
<dbReference type="InterPro" id="IPR035895">
    <property type="entry name" value="HPr-like_sf"/>
</dbReference>
<dbReference type="RefSeq" id="WP_008851829.1">
    <property type="nucleotide sequence ID" value="NZ_AGQV01000005.1"/>
</dbReference>
<gene>
    <name evidence="6" type="ORF">GMO_16820</name>
</gene>
<comment type="subcellular location">
    <subcellularLocation>
        <location evidence="1">Cytoplasm</location>
    </subcellularLocation>
</comment>
<evidence type="ECO:0000313" key="7">
    <source>
        <dbReference type="Proteomes" id="UP000004949"/>
    </source>
</evidence>
<keyword evidence="4" id="KW-0598">Phosphotransferase system</keyword>
<evidence type="ECO:0000256" key="3">
    <source>
        <dbReference type="ARBA" id="ARBA00022490"/>
    </source>
</evidence>
<keyword evidence="7" id="KW-1185">Reference proteome</keyword>
<evidence type="ECO:0000256" key="4">
    <source>
        <dbReference type="ARBA" id="ARBA00022683"/>
    </source>
</evidence>
<feature type="domain" description="HPr" evidence="5">
    <location>
        <begin position="6"/>
        <end position="93"/>
    </location>
</feature>
<dbReference type="PATRIC" id="fig|1088869.3.peg.1677"/>
<dbReference type="PROSITE" id="PS00369">
    <property type="entry name" value="PTS_HPR_HIS"/>
    <property type="match status" value="1"/>
</dbReference>
<dbReference type="PRINTS" id="PR00107">
    <property type="entry name" value="PHOSPHOCPHPR"/>
</dbReference>